<proteinExistence type="predicted"/>
<feature type="region of interest" description="Disordered" evidence="1">
    <location>
        <begin position="182"/>
        <end position="201"/>
    </location>
</feature>
<protein>
    <submittedName>
        <fullName evidence="2">Uncharacterized protein</fullName>
    </submittedName>
</protein>
<sequence length="442" mass="49020">MKNPEKEVEIAKSPPQEERKKKRSKKPQMHKRVEQIRTPSESSGTCEEVIEEKQRVLGTVPSFAPKDVPLAFYVPNDNKTEDFWYYDVASDGYYYEQNGAKGWRRRMPNSVMQKIKEQENQILAANNNKLPPNLLNAQAAAQAVLLQQALMAQQNQPPLKYYDPTSDGFFYEMASVDGWKRRQPNKPLSASAPAGISRPPNQLFRNQQQLAAQAGGHHLHHQIPNVQNLAAAQLAAVHAAAVQSYGAALARGQLPRNTIIDESSASSSVSEDTTAHDLYYDQLPRAAVSKNAPSHAPSHVPSNPKQANPLLDPASFPPITRPDQLNIDENQRVPNFNADRFIQDLSFSGLDPIKVLGMASRTPVSSWSSVAGRTTHSTSTSHSVQATPTSATLPLQTPNFMQISNQLQNNNRNVWSEFAQNGITKEDESMAKIMADLEKIWA</sequence>
<feature type="compositionally biased region" description="Basic and acidic residues" evidence="1">
    <location>
        <begin position="1"/>
        <end position="19"/>
    </location>
</feature>
<evidence type="ECO:0000313" key="2">
    <source>
        <dbReference type="EMBL" id="PAV91771.1"/>
    </source>
</evidence>
<feature type="region of interest" description="Disordered" evidence="1">
    <location>
        <begin position="289"/>
        <end position="323"/>
    </location>
</feature>
<name>A0A2A2LZS4_9BILA</name>
<dbReference type="Proteomes" id="UP000218231">
    <property type="component" value="Unassembled WGS sequence"/>
</dbReference>
<comment type="caution">
    <text evidence="2">The sequence shown here is derived from an EMBL/GenBank/DDBJ whole genome shotgun (WGS) entry which is preliminary data.</text>
</comment>
<feature type="region of interest" description="Disordered" evidence="1">
    <location>
        <begin position="1"/>
        <end position="46"/>
    </location>
</feature>
<gene>
    <name evidence="2" type="ORF">WR25_24318</name>
</gene>
<dbReference type="EMBL" id="LIAE01006291">
    <property type="protein sequence ID" value="PAV91771.1"/>
    <property type="molecule type" value="Genomic_DNA"/>
</dbReference>
<dbReference type="AlphaFoldDB" id="A0A2A2LZS4"/>
<feature type="compositionally biased region" description="Basic residues" evidence="1">
    <location>
        <begin position="20"/>
        <end position="30"/>
    </location>
</feature>
<evidence type="ECO:0000256" key="1">
    <source>
        <dbReference type="SAM" id="MobiDB-lite"/>
    </source>
</evidence>
<accession>A0A2A2LZS4</accession>
<dbReference type="OrthoDB" id="5855670at2759"/>
<keyword evidence="3" id="KW-1185">Reference proteome</keyword>
<reference evidence="2 3" key="1">
    <citation type="journal article" date="2017" name="Curr. Biol.">
        <title>Genome architecture and evolution of a unichromosomal asexual nematode.</title>
        <authorList>
            <person name="Fradin H."/>
            <person name="Zegar C."/>
            <person name="Gutwein M."/>
            <person name="Lucas J."/>
            <person name="Kovtun M."/>
            <person name="Corcoran D."/>
            <person name="Baugh L.R."/>
            <person name="Kiontke K."/>
            <person name="Gunsalus K."/>
            <person name="Fitch D.H."/>
            <person name="Piano F."/>
        </authorList>
    </citation>
    <scope>NUCLEOTIDE SEQUENCE [LARGE SCALE GENOMIC DNA]</scope>
    <source>
        <strain evidence="2">PF1309</strain>
    </source>
</reference>
<organism evidence="2 3">
    <name type="scientific">Diploscapter pachys</name>
    <dbReference type="NCBI Taxonomy" id="2018661"/>
    <lineage>
        <taxon>Eukaryota</taxon>
        <taxon>Metazoa</taxon>
        <taxon>Ecdysozoa</taxon>
        <taxon>Nematoda</taxon>
        <taxon>Chromadorea</taxon>
        <taxon>Rhabditida</taxon>
        <taxon>Rhabditina</taxon>
        <taxon>Rhabditomorpha</taxon>
        <taxon>Rhabditoidea</taxon>
        <taxon>Rhabditidae</taxon>
        <taxon>Diploscapter</taxon>
    </lineage>
</organism>
<evidence type="ECO:0000313" key="3">
    <source>
        <dbReference type="Proteomes" id="UP000218231"/>
    </source>
</evidence>